<sequence>MQLFASSEQINGTEFVNKTLDGWFESVGISHETSRHLVIHNRTAVSKRRNRTLMEALVLFHIFAKAPLFLWAEAVATACYTLNRSLVHTLHGKTYYELLKGKKPNLLYFRVLIPDAILPMTTMTKRVHVAIPMNLPKGLTPVTNQYQAFAPQYKYFCVKPVTELELTALQSGRSRSALVKDPEPPSVPYHKEQVEDDLFNGLCMIEVVPIPPVVPKLRLMVPDAPGTRESNVHLPHPFSQRRSSISKASYLINYLYQTLVISMLKTLFDSMMTVNDKYSYIHPAQKDFQNLIDEYGDSREDKLGLVRQGISSGSWSKGRTVADSIAERLTRPTAYKFKTDCSIIPVWPFLRCSIHTVIIDPHGIRANDDSKYPMQDMLISLLTYLKKSRKIRRRYIIKAFQIPTDMSM</sequence>
<gene>
    <name evidence="2" type="ORF">Tco_1094195</name>
</gene>
<feature type="domain" description="Integrase catalytic" evidence="1">
    <location>
        <begin position="11"/>
        <end position="103"/>
    </location>
</feature>
<name>A0ABQ5IH74_9ASTR</name>
<organism evidence="2 3">
    <name type="scientific">Tanacetum coccineum</name>
    <dbReference type="NCBI Taxonomy" id="301880"/>
    <lineage>
        <taxon>Eukaryota</taxon>
        <taxon>Viridiplantae</taxon>
        <taxon>Streptophyta</taxon>
        <taxon>Embryophyta</taxon>
        <taxon>Tracheophyta</taxon>
        <taxon>Spermatophyta</taxon>
        <taxon>Magnoliopsida</taxon>
        <taxon>eudicotyledons</taxon>
        <taxon>Gunneridae</taxon>
        <taxon>Pentapetalae</taxon>
        <taxon>asterids</taxon>
        <taxon>campanulids</taxon>
        <taxon>Asterales</taxon>
        <taxon>Asteraceae</taxon>
        <taxon>Asteroideae</taxon>
        <taxon>Anthemideae</taxon>
        <taxon>Anthemidinae</taxon>
        <taxon>Tanacetum</taxon>
    </lineage>
</organism>
<dbReference type="Gene3D" id="3.30.420.10">
    <property type="entry name" value="Ribonuclease H-like superfamily/Ribonuclease H"/>
    <property type="match status" value="1"/>
</dbReference>
<dbReference type="EMBL" id="BQNB010020699">
    <property type="protein sequence ID" value="GJT98677.1"/>
    <property type="molecule type" value="Genomic_DNA"/>
</dbReference>
<dbReference type="InterPro" id="IPR012337">
    <property type="entry name" value="RNaseH-like_sf"/>
</dbReference>
<dbReference type="Proteomes" id="UP001151760">
    <property type="component" value="Unassembled WGS sequence"/>
</dbReference>
<dbReference type="PANTHER" id="PTHR42648:SF32">
    <property type="entry name" value="RIBONUCLEASE H-LIKE DOMAIN, GAG-PRE-INTEGRASE DOMAIN PROTEIN-RELATED"/>
    <property type="match status" value="1"/>
</dbReference>
<evidence type="ECO:0000313" key="2">
    <source>
        <dbReference type="EMBL" id="GJT98677.1"/>
    </source>
</evidence>
<evidence type="ECO:0000259" key="1">
    <source>
        <dbReference type="PROSITE" id="PS50994"/>
    </source>
</evidence>
<dbReference type="InterPro" id="IPR036397">
    <property type="entry name" value="RNaseH_sf"/>
</dbReference>
<accession>A0ABQ5IH74</accession>
<reference evidence="2" key="1">
    <citation type="journal article" date="2022" name="Int. J. Mol. Sci.">
        <title>Draft Genome of Tanacetum Coccineum: Genomic Comparison of Closely Related Tanacetum-Family Plants.</title>
        <authorList>
            <person name="Yamashiro T."/>
            <person name="Shiraishi A."/>
            <person name="Nakayama K."/>
            <person name="Satake H."/>
        </authorList>
    </citation>
    <scope>NUCLEOTIDE SEQUENCE</scope>
</reference>
<proteinExistence type="predicted"/>
<dbReference type="PROSITE" id="PS50994">
    <property type="entry name" value="INTEGRASE"/>
    <property type="match status" value="1"/>
</dbReference>
<reference evidence="2" key="2">
    <citation type="submission" date="2022-01" db="EMBL/GenBank/DDBJ databases">
        <authorList>
            <person name="Yamashiro T."/>
            <person name="Shiraishi A."/>
            <person name="Satake H."/>
            <person name="Nakayama K."/>
        </authorList>
    </citation>
    <scope>NUCLEOTIDE SEQUENCE</scope>
</reference>
<dbReference type="InterPro" id="IPR039537">
    <property type="entry name" value="Retrotran_Ty1/copia-like"/>
</dbReference>
<dbReference type="PANTHER" id="PTHR42648">
    <property type="entry name" value="TRANSPOSASE, PUTATIVE-RELATED"/>
    <property type="match status" value="1"/>
</dbReference>
<evidence type="ECO:0000313" key="3">
    <source>
        <dbReference type="Proteomes" id="UP001151760"/>
    </source>
</evidence>
<dbReference type="InterPro" id="IPR001584">
    <property type="entry name" value="Integrase_cat-core"/>
</dbReference>
<dbReference type="SUPFAM" id="SSF53098">
    <property type="entry name" value="Ribonuclease H-like"/>
    <property type="match status" value="1"/>
</dbReference>
<keyword evidence="3" id="KW-1185">Reference proteome</keyword>
<protein>
    <submittedName>
        <fullName evidence="2">Retrovirus-related pol polyprotein from transposon TNT 1-94</fullName>
    </submittedName>
</protein>
<comment type="caution">
    <text evidence="2">The sequence shown here is derived from an EMBL/GenBank/DDBJ whole genome shotgun (WGS) entry which is preliminary data.</text>
</comment>